<evidence type="ECO:0000256" key="2">
    <source>
        <dbReference type="ARBA" id="ARBA00022490"/>
    </source>
</evidence>
<dbReference type="PIRSF" id="PIRSF004682">
    <property type="entry name" value="GmhB"/>
    <property type="match status" value="1"/>
</dbReference>
<gene>
    <name evidence="8" type="primary">gmhB</name>
    <name evidence="8" type="ORF">GURASL_26610</name>
</gene>
<keyword evidence="5 7" id="KW-0119">Carbohydrate metabolism</keyword>
<proteinExistence type="inferred from homology"/>
<dbReference type="PANTHER" id="PTHR42891:SF1">
    <property type="entry name" value="D-GLYCERO-BETA-D-MANNO-HEPTOSE-1,7-BISPHOSPHATE 7-PHOSPHATASE"/>
    <property type="match status" value="1"/>
</dbReference>
<dbReference type="InterPro" id="IPR006549">
    <property type="entry name" value="HAD-SF_hydro_IIIA"/>
</dbReference>
<dbReference type="InterPro" id="IPR004446">
    <property type="entry name" value="Heptose_bisP_phosphatase"/>
</dbReference>
<dbReference type="Pfam" id="PF13242">
    <property type="entry name" value="Hydrolase_like"/>
    <property type="match status" value="1"/>
</dbReference>
<comment type="similarity">
    <text evidence="7">Belongs to the gmhB family.</text>
</comment>
<dbReference type="InterPro" id="IPR006543">
    <property type="entry name" value="Histidinol-phos"/>
</dbReference>
<dbReference type="SUPFAM" id="SSF56784">
    <property type="entry name" value="HAD-like"/>
    <property type="match status" value="1"/>
</dbReference>
<keyword evidence="4 7" id="KW-0378">Hydrolase</keyword>
<dbReference type="Gene3D" id="3.40.50.1000">
    <property type="entry name" value="HAD superfamily/HAD-like"/>
    <property type="match status" value="1"/>
</dbReference>
<reference evidence="8 9" key="1">
    <citation type="submission" date="2022-12" db="EMBL/GenBank/DDBJ databases">
        <title>Polyphasic characterization of Geotalea uranireducens NIT-SL11 newly isolated from a complex of sewage sludge and microbially reduced graphene oxide.</title>
        <authorList>
            <person name="Xie L."/>
            <person name="Yoshida N."/>
            <person name="Meng L."/>
        </authorList>
    </citation>
    <scope>NUCLEOTIDE SEQUENCE [LARGE SCALE GENOMIC DNA]</scope>
    <source>
        <strain evidence="8 9">NIT-SL11</strain>
    </source>
</reference>
<evidence type="ECO:0000256" key="3">
    <source>
        <dbReference type="ARBA" id="ARBA00022723"/>
    </source>
</evidence>
<dbReference type="InterPro" id="IPR036412">
    <property type="entry name" value="HAD-like_sf"/>
</dbReference>
<evidence type="ECO:0000256" key="1">
    <source>
        <dbReference type="ARBA" id="ARBA00004496"/>
    </source>
</evidence>
<dbReference type="InterPro" id="IPR023214">
    <property type="entry name" value="HAD_sf"/>
</dbReference>
<dbReference type="RefSeq" id="WP_281999859.1">
    <property type="nucleotide sequence ID" value="NZ_AP027151.1"/>
</dbReference>
<dbReference type="CDD" id="cd07503">
    <property type="entry name" value="HAD_HisB-N"/>
    <property type="match status" value="1"/>
</dbReference>
<keyword evidence="9" id="KW-1185">Reference proteome</keyword>
<evidence type="ECO:0000313" key="9">
    <source>
        <dbReference type="Proteomes" id="UP001317705"/>
    </source>
</evidence>
<evidence type="ECO:0000256" key="5">
    <source>
        <dbReference type="ARBA" id="ARBA00023277"/>
    </source>
</evidence>
<dbReference type="NCBIfam" id="NF006506">
    <property type="entry name" value="PRK08942.1"/>
    <property type="match status" value="1"/>
</dbReference>
<evidence type="ECO:0000313" key="8">
    <source>
        <dbReference type="EMBL" id="BDV43738.1"/>
    </source>
</evidence>
<name>A0ABM8EMV6_9BACT</name>
<comment type="subcellular location">
    <subcellularLocation>
        <location evidence="1 7">Cytoplasm</location>
    </subcellularLocation>
</comment>
<keyword evidence="2 7" id="KW-0963">Cytoplasm</keyword>
<accession>A0ABM8EMV6</accession>
<dbReference type="NCBIfam" id="TIGR01656">
    <property type="entry name" value="Histidinol-ppas"/>
    <property type="match status" value="1"/>
</dbReference>
<dbReference type="EC" id="3.1.3.-" evidence="7"/>
<protein>
    <recommendedName>
        <fullName evidence="6 7">D,D-heptose 1,7-bisphosphate phosphatase</fullName>
        <ecNumber evidence="7">3.1.3.-</ecNumber>
    </recommendedName>
</protein>
<evidence type="ECO:0000256" key="6">
    <source>
        <dbReference type="ARBA" id="ARBA00031828"/>
    </source>
</evidence>
<keyword evidence="3" id="KW-0479">Metal-binding</keyword>
<dbReference type="Proteomes" id="UP001317705">
    <property type="component" value="Chromosome"/>
</dbReference>
<evidence type="ECO:0000256" key="4">
    <source>
        <dbReference type="ARBA" id="ARBA00022801"/>
    </source>
</evidence>
<dbReference type="NCBIfam" id="TIGR00213">
    <property type="entry name" value="GmhB_yaeD"/>
    <property type="match status" value="1"/>
</dbReference>
<evidence type="ECO:0000256" key="7">
    <source>
        <dbReference type="PIRNR" id="PIRNR004682"/>
    </source>
</evidence>
<organism evidence="8 9">
    <name type="scientific">Geotalea uraniireducens</name>
    <dbReference type="NCBI Taxonomy" id="351604"/>
    <lineage>
        <taxon>Bacteria</taxon>
        <taxon>Pseudomonadati</taxon>
        <taxon>Thermodesulfobacteriota</taxon>
        <taxon>Desulfuromonadia</taxon>
        <taxon>Geobacterales</taxon>
        <taxon>Geobacteraceae</taxon>
        <taxon>Geotalea</taxon>
    </lineage>
</organism>
<dbReference type="NCBIfam" id="TIGR01662">
    <property type="entry name" value="HAD-SF-IIIA"/>
    <property type="match status" value="1"/>
</dbReference>
<sequence length="193" mass="20230">MAPESSATGGRPAVFLDRDGTINIEKSYLYRAEEFEFIPGAPEAIRLLKEAGFLVVVVTNQSGIARGYYDEAAVHRLHRFVDGELARVGAVIDAYYLCPHHPEHGAGSDCACRKPLPGMLLAAAADLGIDLGRSYIVGDKLADVVAGLRAGCRPLLVNTGYGAAEAAQLPPGVPACADILAAARLIVAESASD</sequence>
<dbReference type="EMBL" id="AP027151">
    <property type="protein sequence ID" value="BDV43738.1"/>
    <property type="molecule type" value="Genomic_DNA"/>
</dbReference>
<dbReference type="PANTHER" id="PTHR42891">
    <property type="entry name" value="D-GLYCERO-BETA-D-MANNO-HEPTOSE-1,7-BISPHOSPHATE 7-PHOSPHATASE"/>
    <property type="match status" value="1"/>
</dbReference>